<evidence type="ECO:0000313" key="13">
    <source>
        <dbReference type="Proteomes" id="UP000011958"/>
    </source>
</evidence>
<dbReference type="PANTHER" id="PTHR13952">
    <property type="entry name" value="U1 SMALL NUCLEAR RIBONUCLEOPROTEIN 70 KD"/>
    <property type="match status" value="1"/>
</dbReference>
<dbReference type="Pfam" id="PF00076">
    <property type="entry name" value="RRM_1"/>
    <property type="match status" value="2"/>
</dbReference>
<accession>M7NQT4</accession>
<keyword evidence="6 10" id="KW-0694">RNA-binding</keyword>
<dbReference type="FunFam" id="3.30.70.330:FF:000029">
    <property type="entry name" value="U2 small nuclear ribonucleoprotein B"/>
    <property type="match status" value="1"/>
</dbReference>
<dbReference type="GO" id="GO:0017069">
    <property type="term" value="F:snRNA binding"/>
    <property type="evidence" value="ECO:0007669"/>
    <property type="project" value="TreeGrafter"/>
</dbReference>
<dbReference type="STRING" id="1069680.M7NQT4"/>
<keyword evidence="4" id="KW-0747">Spliceosome</keyword>
<dbReference type="InterPro" id="IPR051183">
    <property type="entry name" value="U1_U11-U12_snRNP_70-35kDa"/>
</dbReference>
<dbReference type="OrthoDB" id="266020at2759"/>
<dbReference type="Proteomes" id="UP000011958">
    <property type="component" value="Unassembled WGS sequence"/>
</dbReference>
<dbReference type="GO" id="GO:0003729">
    <property type="term" value="F:mRNA binding"/>
    <property type="evidence" value="ECO:0007669"/>
    <property type="project" value="TreeGrafter"/>
</dbReference>
<dbReference type="FunFam" id="3.30.70.330:FF:000039">
    <property type="entry name" value="U1 small nuclear ribonucleoprotein A"/>
    <property type="match status" value="1"/>
</dbReference>
<gene>
    <name evidence="12" type="ORF">PNEG_02206</name>
</gene>
<dbReference type="InterPro" id="IPR012677">
    <property type="entry name" value="Nucleotide-bd_a/b_plait_sf"/>
</dbReference>
<dbReference type="SUPFAM" id="SSF54928">
    <property type="entry name" value="RNA-binding domain, RBD"/>
    <property type="match status" value="1"/>
</dbReference>
<protein>
    <recommendedName>
        <fullName evidence="11">RRM domain-containing protein</fullName>
    </recommendedName>
</protein>
<dbReference type="AlphaFoldDB" id="M7NQT4"/>
<keyword evidence="9" id="KW-0687">Ribonucleoprotein</keyword>
<evidence type="ECO:0000256" key="4">
    <source>
        <dbReference type="ARBA" id="ARBA00022728"/>
    </source>
</evidence>
<keyword evidence="3" id="KW-0507">mRNA processing</keyword>
<comment type="similarity">
    <text evidence="2">Belongs to the RRM U1 A/B'' family.</text>
</comment>
<dbReference type="RefSeq" id="XP_007874189.1">
    <property type="nucleotide sequence ID" value="XM_007875998.1"/>
</dbReference>
<evidence type="ECO:0000313" key="12">
    <source>
        <dbReference type="EMBL" id="EMR09622.1"/>
    </source>
</evidence>
<dbReference type="GO" id="GO:0071011">
    <property type="term" value="C:precatalytic spliceosome"/>
    <property type="evidence" value="ECO:0007669"/>
    <property type="project" value="TreeGrafter"/>
</dbReference>
<organism evidence="12 13">
    <name type="scientific">Pneumocystis murina (strain B123)</name>
    <name type="common">Mouse pneumocystis pneumonia agent</name>
    <name type="synonym">Pneumocystis carinii f. sp. muris</name>
    <dbReference type="NCBI Taxonomy" id="1069680"/>
    <lineage>
        <taxon>Eukaryota</taxon>
        <taxon>Fungi</taxon>
        <taxon>Dikarya</taxon>
        <taxon>Ascomycota</taxon>
        <taxon>Taphrinomycotina</taxon>
        <taxon>Pneumocystomycetes</taxon>
        <taxon>Pneumocystaceae</taxon>
        <taxon>Pneumocystis</taxon>
    </lineage>
</organism>
<dbReference type="SMART" id="SM00360">
    <property type="entry name" value="RRM"/>
    <property type="match status" value="2"/>
</dbReference>
<comment type="subcellular location">
    <subcellularLocation>
        <location evidence="1">Nucleus</location>
    </subcellularLocation>
</comment>
<name>M7NQT4_PNEMU</name>
<evidence type="ECO:0000256" key="6">
    <source>
        <dbReference type="ARBA" id="ARBA00022884"/>
    </source>
</evidence>
<dbReference type="EMBL" id="AFWA02000012">
    <property type="protein sequence ID" value="EMR09622.1"/>
    <property type="molecule type" value="Genomic_DNA"/>
</dbReference>
<evidence type="ECO:0000256" key="8">
    <source>
        <dbReference type="ARBA" id="ARBA00023242"/>
    </source>
</evidence>
<dbReference type="GO" id="GO:0000398">
    <property type="term" value="P:mRNA splicing, via spliceosome"/>
    <property type="evidence" value="ECO:0007669"/>
    <property type="project" value="TreeGrafter"/>
</dbReference>
<keyword evidence="8" id="KW-0539">Nucleus</keyword>
<evidence type="ECO:0000256" key="5">
    <source>
        <dbReference type="ARBA" id="ARBA00022737"/>
    </source>
</evidence>
<dbReference type="InterPro" id="IPR000504">
    <property type="entry name" value="RRM_dom"/>
</dbReference>
<dbReference type="OMA" id="VRMIPTK"/>
<evidence type="ECO:0000256" key="10">
    <source>
        <dbReference type="PROSITE-ProRule" id="PRU00176"/>
    </source>
</evidence>
<evidence type="ECO:0000256" key="9">
    <source>
        <dbReference type="ARBA" id="ARBA00023274"/>
    </source>
</evidence>
<proteinExistence type="inferred from homology"/>
<dbReference type="PROSITE" id="PS50102">
    <property type="entry name" value="RRM"/>
    <property type="match status" value="2"/>
</dbReference>
<sequence>MELEKVPVSTENNEFSYVPTNGSLYPPSETIYIRNLSEKVKIDVLKKSLEAVFSSYGTILDIVAHKNIRMKGQAFVVFDSISSAQKAIADVQAFKLFDKPMVLQFSKTKSDATVKKFGTLEEFEEHKRRRIEKKVNRKVIQVKAPQTTTTKKNVSKKVTQKQPTIPDEYLPPHKVLFLQKLPENVTADVLSAVFGRFSGFKEVRMVPGRAGIAFVEYERDEDAIVAKQGTVGMSLSGCVISVNYGRK</sequence>
<evidence type="ECO:0000256" key="3">
    <source>
        <dbReference type="ARBA" id="ARBA00022664"/>
    </source>
</evidence>
<dbReference type="VEuPathDB" id="FungiDB:PNEG_02206"/>
<evidence type="ECO:0000256" key="7">
    <source>
        <dbReference type="ARBA" id="ARBA00023187"/>
    </source>
</evidence>
<keyword evidence="7" id="KW-0508">mRNA splicing</keyword>
<feature type="domain" description="RRM" evidence="11">
    <location>
        <begin position="174"/>
        <end position="247"/>
    </location>
</feature>
<comment type="caution">
    <text evidence="12">The sequence shown here is derived from an EMBL/GenBank/DDBJ whole genome shotgun (WGS) entry which is preliminary data.</text>
</comment>
<keyword evidence="5" id="KW-0677">Repeat</keyword>
<dbReference type="GeneID" id="19895899"/>
<dbReference type="HOGENOM" id="CLU_041869_0_1_1"/>
<feature type="domain" description="RRM" evidence="11">
    <location>
        <begin position="29"/>
        <end position="108"/>
    </location>
</feature>
<evidence type="ECO:0000256" key="2">
    <source>
        <dbReference type="ARBA" id="ARBA00007243"/>
    </source>
</evidence>
<dbReference type="InterPro" id="IPR035979">
    <property type="entry name" value="RBD_domain_sf"/>
</dbReference>
<dbReference type="Gene3D" id="3.30.70.330">
    <property type="match status" value="2"/>
</dbReference>
<dbReference type="CDD" id="cd12246">
    <property type="entry name" value="RRM1_U1A_like"/>
    <property type="match status" value="1"/>
</dbReference>
<dbReference type="GO" id="GO:0005685">
    <property type="term" value="C:U1 snRNP"/>
    <property type="evidence" value="ECO:0007669"/>
    <property type="project" value="EnsemblFungi"/>
</dbReference>
<evidence type="ECO:0000259" key="11">
    <source>
        <dbReference type="PROSITE" id="PS50102"/>
    </source>
</evidence>
<evidence type="ECO:0000256" key="1">
    <source>
        <dbReference type="ARBA" id="ARBA00004123"/>
    </source>
</evidence>
<dbReference type="CDD" id="cd12247">
    <property type="entry name" value="RRM2_U1A_like"/>
    <property type="match status" value="1"/>
</dbReference>
<reference evidence="13" key="1">
    <citation type="journal article" date="2016" name="Nat. Commun.">
        <title>Genome analysis of three Pneumocystis species reveals adaptation mechanisms to life exclusively in mammalian hosts.</title>
        <authorList>
            <person name="Ma L."/>
            <person name="Chen Z."/>
            <person name="Huang D.W."/>
            <person name="Kutty G."/>
            <person name="Ishihara M."/>
            <person name="Wang H."/>
            <person name="Abouelleil A."/>
            <person name="Bishop L."/>
            <person name="Davey E."/>
            <person name="Deng R."/>
            <person name="Deng X."/>
            <person name="Fan L."/>
            <person name="Fantoni G."/>
            <person name="Fitzgerald M."/>
            <person name="Gogineni E."/>
            <person name="Goldberg J.M."/>
            <person name="Handley G."/>
            <person name="Hu X."/>
            <person name="Huber C."/>
            <person name="Jiao X."/>
            <person name="Jones K."/>
            <person name="Levin J.Z."/>
            <person name="Liu Y."/>
            <person name="Macdonald P."/>
            <person name="Melnikov A."/>
            <person name="Raley C."/>
            <person name="Sassi M."/>
            <person name="Sherman B.T."/>
            <person name="Song X."/>
            <person name="Sykes S."/>
            <person name="Tran B."/>
            <person name="Walsh L."/>
            <person name="Xia Y."/>
            <person name="Yang J."/>
            <person name="Young S."/>
            <person name="Zeng Q."/>
            <person name="Zheng X."/>
            <person name="Stephens R."/>
            <person name="Nusbaum C."/>
            <person name="Birren B.W."/>
            <person name="Azadi P."/>
            <person name="Lempicki R.A."/>
            <person name="Cuomo C.A."/>
            <person name="Kovacs J.A."/>
        </authorList>
    </citation>
    <scope>NUCLEOTIDE SEQUENCE [LARGE SCALE GENOMIC DNA]</scope>
    <source>
        <strain evidence="13">B123</strain>
    </source>
</reference>
<dbReference type="eggNOG" id="KOG4206">
    <property type="taxonomic scope" value="Eukaryota"/>
</dbReference>
<keyword evidence="13" id="KW-1185">Reference proteome</keyword>